<dbReference type="SUPFAM" id="SSF47762">
    <property type="entry name" value="PAH2 domain"/>
    <property type="match status" value="1"/>
</dbReference>
<organism evidence="4 5">
    <name type="scientific">Eleusine coracana subsp. coracana</name>
    <dbReference type="NCBI Taxonomy" id="191504"/>
    <lineage>
        <taxon>Eukaryota</taxon>
        <taxon>Viridiplantae</taxon>
        <taxon>Streptophyta</taxon>
        <taxon>Embryophyta</taxon>
        <taxon>Tracheophyta</taxon>
        <taxon>Spermatophyta</taxon>
        <taxon>Magnoliopsida</taxon>
        <taxon>Liliopsida</taxon>
        <taxon>Poales</taxon>
        <taxon>Poaceae</taxon>
        <taxon>PACMAD clade</taxon>
        <taxon>Chloridoideae</taxon>
        <taxon>Cynodonteae</taxon>
        <taxon>Eleusininae</taxon>
        <taxon>Eleusine</taxon>
    </lineage>
</organism>
<feature type="region of interest" description="Disordered" evidence="3">
    <location>
        <begin position="146"/>
        <end position="186"/>
    </location>
</feature>
<comment type="subcellular location">
    <subcellularLocation>
        <location evidence="1">Nucleus</location>
    </subcellularLocation>
</comment>
<gene>
    <name evidence="4" type="primary">gb09896</name>
    <name evidence="4" type="ORF">PR202_gb09896</name>
</gene>
<accession>A0AAV5EII9</accession>
<protein>
    <submittedName>
        <fullName evidence="4">Uncharacterized protein</fullName>
    </submittedName>
</protein>
<comment type="caution">
    <text evidence="4">The sequence shown here is derived from an EMBL/GenBank/DDBJ whole genome shotgun (WGS) entry which is preliminary data.</text>
</comment>
<feature type="compositionally biased region" description="Low complexity" evidence="3">
    <location>
        <begin position="221"/>
        <end position="232"/>
    </location>
</feature>
<evidence type="ECO:0000256" key="3">
    <source>
        <dbReference type="SAM" id="MobiDB-lite"/>
    </source>
</evidence>
<reference evidence="4" key="2">
    <citation type="submission" date="2021-12" db="EMBL/GenBank/DDBJ databases">
        <title>Resequencing data analysis of finger millet.</title>
        <authorList>
            <person name="Hatakeyama M."/>
            <person name="Aluri S."/>
            <person name="Balachadran M.T."/>
            <person name="Sivarajan S.R."/>
            <person name="Poveda L."/>
            <person name="Shimizu-Inatsugi R."/>
            <person name="Schlapbach R."/>
            <person name="Sreeman S.M."/>
            <person name="Shimizu K.K."/>
        </authorList>
    </citation>
    <scope>NUCLEOTIDE SEQUENCE</scope>
</reference>
<dbReference type="Pfam" id="PF02671">
    <property type="entry name" value="PAH"/>
    <property type="match status" value="1"/>
</dbReference>
<evidence type="ECO:0000256" key="1">
    <source>
        <dbReference type="ARBA" id="ARBA00004123"/>
    </source>
</evidence>
<keyword evidence="2" id="KW-0539">Nucleus</keyword>
<evidence type="ECO:0000313" key="4">
    <source>
        <dbReference type="EMBL" id="GJN22341.1"/>
    </source>
</evidence>
<evidence type="ECO:0000313" key="5">
    <source>
        <dbReference type="Proteomes" id="UP001054889"/>
    </source>
</evidence>
<dbReference type="AlphaFoldDB" id="A0AAV5EII9"/>
<sequence>MAQPPVTVRYDASAITDAEFFALLTDFCNGGTTTADARAVVARATGLLHGHPDLADRFHAFLDPDAAAKRLLERVKRAGTDIFDDFNANLRRLDAEPEVDAHAVYARFSGVFGSDNEDLLRGFAQVFLPTKFDLVRWKEADRRPELKRLHTGADPHVVGAAERTSRRSRAKEPGLDDGHSPARYTKVSYNTGAGVMWSSRRLSRAKKPRVHDDPDPTCKPGSSAGAGAVASSRPIRAKKPRTNNGENGHATLARGRGAAATQDDDDEEVLRFRKAWEFETGYSKLVATMACAEEELRREGARGKELRRDGAPGDLLEKLFPSRECREFLANMYGDAWGTVGSMLNYDEYIGSALKVILDSLTAMEAAAAEAARRWRDPARAKQRLNGLVQDTVREERTRGGA</sequence>
<dbReference type="InterPro" id="IPR003822">
    <property type="entry name" value="PAH"/>
</dbReference>
<dbReference type="GO" id="GO:0005634">
    <property type="term" value="C:nucleus"/>
    <property type="evidence" value="ECO:0007669"/>
    <property type="project" value="UniProtKB-SubCell"/>
</dbReference>
<name>A0AAV5EII9_ELECO</name>
<dbReference type="Proteomes" id="UP001054889">
    <property type="component" value="Unassembled WGS sequence"/>
</dbReference>
<feature type="compositionally biased region" description="Low complexity" evidence="3">
    <location>
        <begin position="250"/>
        <end position="261"/>
    </location>
</feature>
<dbReference type="GO" id="GO:0006355">
    <property type="term" value="P:regulation of DNA-templated transcription"/>
    <property type="evidence" value="ECO:0007669"/>
    <property type="project" value="InterPro"/>
</dbReference>
<feature type="compositionally biased region" description="Basic and acidic residues" evidence="3">
    <location>
        <begin position="170"/>
        <end position="180"/>
    </location>
</feature>
<evidence type="ECO:0000256" key="2">
    <source>
        <dbReference type="ARBA" id="ARBA00023242"/>
    </source>
</evidence>
<keyword evidence="5" id="KW-1185">Reference proteome</keyword>
<feature type="region of interest" description="Disordered" evidence="3">
    <location>
        <begin position="198"/>
        <end position="264"/>
    </location>
</feature>
<dbReference type="InterPro" id="IPR036600">
    <property type="entry name" value="PAH_sf"/>
</dbReference>
<proteinExistence type="predicted"/>
<reference evidence="4" key="1">
    <citation type="journal article" date="2018" name="DNA Res.">
        <title>Multiple hybrid de novo genome assembly of finger millet, an orphan allotetraploid crop.</title>
        <authorList>
            <person name="Hatakeyama M."/>
            <person name="Aluri S."/>
            <person name="Balachadran M.T."/>
            <person name="Sivarajan S.R."/>
            <person name="Patrignani A."/>
            <person name="Gruter S."/>
            <person name="Poveda L."/>
            <person name="Shimizu-Inatsugi R."/>
            <person name="Baeten J."/>
            <person name="Francoijs K.J."/>
            <person name="Nataraja K.N."/>
            <person name="Reddy Y.A.N."/>
            <person name="Phadnis S."/>
            <person name="Ravikumar R.L."/>
            <person name="Schlapbach R."/>
            <person name="Sreeman S.M."/>
            <person name="Shimizu K.K."/>
        </authorList>
    </citation>
    <scope>NUCLEOTIDE SEQUENCE</scope>
</reference>
<dbReference type="EMBL" id="BQKI01000075">
    <property type="protein sequence ID" value="GJN22341.1"/>
    <property type="molecule type" value="Genomic_DNA"/>
</dbReference>